<feature type="compositionally biased region" description="Polar residues" evidence="1">
    <location>
        <begin position="30"/>
        <end position="48"/>
    </location>
</feature>
<evidence type="ECO:0000313" key="3">
    <source>
        <dbReference type="Proteomes" id="UP001642502"/>
    </source>
</evidence>
<dbReference type="Proteomes" id="UP001642502">
    <property type="component" value="Unassembled WGS sequence"/>
</dbReference>
<reference evidence="2 3" key="1">
    <citation type="submission" date="2024-01" db="EMBL/GenBank/DDBJ databases">
        <authorList>
            <person name="Allen C."/>
            <person name="Tagirdzhanova G."/>
        </authorList>
    </citation>
    <scope>NUCLEOTIDE SEQUENCE [LARGE SCALE GENOMIC DNA]</scope>
    <source>
        <strain evidence="2 3">CBS 119000</strain>
    </source>
</reference>
<keyword evidence="3" id="KW-1185">Reference proteome</keyword>
<evidence type="ECO:0000256" key="1">
    <source>
        <dbReference type="SAM" id="MobiDB-lite"/>
    </source>
</evidence>
<feature type="region of interest" description="Disordered" evidence="1">
    <location>
        <begin position="130"/>
        <end position="193"/>
    </location>
</feature>
<sequence length="328" mass="36081">MSFLHRTSSPVLTMTPQNDIKLPFDRPFAMQQSSPFGNPSAWSRNLGNQKPVAPPRGRKRSRDEASVNLDSPEKAPASVDPINEDGDEWEYGPGMVLIKKSSGYVHEAGNQSGTWLEEKTAALEDLRKEEALRQQQRQSQDRPSLRSHKSSRLDLSAHAASQKQINDPGHCSSPKNGLRDASPKSMNGSFTASGTSQPIVDDFTLHLGIGWNRLSDDEHIQAAARGWARFIENHFPVTAPKILLESKGLESYLVEAREGYFLFAENLRQGRLVSCDPQRALANLRQSPPTFDSEHTIIASSTPQPSETVPASISSMATPVADVEVDMA</sequence>
<comment type="caution">
    <text evidence="2">The sequence shown here is derived from an EMBL/GenBank/DDBJ whole genome shotgun (WGS) entry which is preliminary data.</text>
</comment>
<proteinExistence type="predicted"/>
<feature type="compositionally biased region" description="Polar residues" evidence="1">
    <location>
        <begin position="184"/>
        <end position="193"/>
    </location>
</feature>
<name>A0ABP0DJS8_9PEZI</name>
<protein>
    <submittedName>
        <fullName evidence="2">Uncharacterized protein</fullName>
    </submittedName>
</protein>
<gene>
    <name evidence="2" type="ORF">SEPCBS119000_002871</name>
</gene>
<dbReference type="EMBL" id="CAWUON010000033">
    <property type="protein sequence ID" value="CAK7268064.1"/>
    <property type="molecule type" value="Genomic_DNA"/>
</dbReference>
<evidence type="ECO:0000313" key="2">
    <source>
        <dbReference type="EMBL" id="CAK7268064.1"/>
    </source>
</evidence>
<accession>A0ABP0DJS8</accession>
<feature type="region of interest" description="Disordered" evidence="1">
    <location>
        <begin position="28"/>
        <end position="89"/>
    </location>
</feature>
<organism evidence="2 3">
    <name type="scientific">Sporothrix epigloea</name>
    <dbReference type="NCBI Taxonomy" id="1892477"/>
    <lineage>
        <taxon>Eukaryota</taxon>
        <taxon>Fungi</taxon>
        <taxon>Dikarya</taxon>
        <taxon>Ascomycota</taxon>
        <taxon>Pezizomycotina</taxon>
        <taxon>Sordariomycetes</taxon>
        <taxon>Sordariomycetidae</taxon>
        <taxon>Ophiostomatales</taxon>
        <taxon>Ophiostomataceae</taxon>
        <taxon>Sporothrix</taxon>
    </lineage>
</organism>